<dbReference type="SUPFAM" id="SSF55931">
    <property type="entry name" value="Glutamine synthetase/guanido kinase"/>
    <property type="match status" value="1"/>
</dbReference>
<dbReference type="GO" id="GO:0032543">
    <property type="term" value="P:mitochondrial translation"/>
    <property type="evidence" value="ECO:0007669"/>
    <property type="project" value="TreeGrafter"/>
</dbReference>
<protein>
    <recommendedName>
        <fullName evidence="5">Aspartyl/Glutamyl-tRNA(Gln) amidotransferase subunit B/E catalytic domain-containing protein</fullName>
    </recommendedName>
</protein>
<keyword evidence="2" id="KW-0547">Nucleotide-binding</keyword>
<keyword evidence="4" id="KW-0648">Protein biosynthesis</keyword>
<dbReference type="EMBL" id="UYYB01146074">
    <property type="protein sequence ID" value="VDM85842.1"/>
    <property type="molecule type" value="Genomic_DNA"/>
</dbReference>
<evidence type="ECO:0000256" key="2">
    <source>
        <dbReference type="ARBA" id="ARBA00022741"/>
    </source>
</evidence>
<dbReference type="OrthoDB" id="1722066at2759"/>
<accession>A0A3P7M3V0</accession>
<evidence type="ECO:0000259" key="5">
    <source>
        <dbReference type="Pfam" id="PF02934"/>
    </source>
</evidence>
<proteinExistence type="predicted"/>
<dbReference type="InterPro" id="IPR017959">
    <property type="entry name" value="Asn/Gln-tRNA_amidoTrfase_suB/E"/>
</dbReference>
<dbReference type="GO" id="GO:0030956">
    <property type="term" value="C:glutamyl-tRNA(Gln) amidotransferase complex"/>
    <property type="evidence" value="ECO:0007669"/>
    <property type="project" value="TreeGrafter"/>
</dbReference>
<dbReference type="AlphaFoldDB" id="A0A3P7M3V0"/>
<dbReference type="Proteomes" id="UP000270094">
    <property type="component" value="Unassembled WGS sequence"/>
</dbReference>
<keyword evidence="1" id="KW-0436">Ligase</keyword>
<keyword evidence="7" id="KW-1185">Reference proteome</keyword>
<evidence type="ECO:0000313" key="6">
    <source>
        <dbReference type="EMBL" id="VDM85842.1"/>
    </source>
</evidence>
<dbReference type="GO" id="GO:0005739">
    <property type="term" value="C:mitochondrion"/>
    <property type="evidence" value="ECO:0007669"/>
    <property type="project" value="TreeGrafter"/>
</dbReference>
<feature type="domain" description="Aspartyl/Glutamyl-tRNA(Gln) amidotransferase subunit B/E catalytic" evidence="5">
    <location>
        <begin position="6"/>
        <end position="103"/>
    </location>
</feature>
<dbReference type="Pfam" id="PF02934">
    <property type="entry name" value="GatB_N"/>
    <property type="match status" value="1"/>
</dbReference>
<reference evidence="6 7" key="1">
    <citation type="submission" date="2018-11" db="EMBL/GenBank/DDBJ databases">
        <authorList>
            <consortium name="Pathogen Informatics"/>
        </authorList>
    </citation>
    <scope>NUCLEOTIDE SEQUENCE [LARGE SCALE GENOMIC DNA]</scope>
</reference>
<dbReference type="GO" id="GO:0070681">
    <property type="term" value="P:glutaminyl-tRNAGln biosynthesis via transamidation"/>
    <property type="evidence" value="ECO:0007669"/>
    <property type="project" value="TreeGrafter"/>
</dbReference>
<evidence type="ECO:0000256" key="4">
    <source>
        <dbReference type="ARBA" id="ARBA00022917"/>
    </source>
</evidence>
<evidence type="ECO:0000313" key="7">
    <source>
        <dbReference type="Proteomes" id="UP000270094"/>
    </source>
</evidence>
<dbReference type="InterPro" id="IPR006075">
    <property type="entry name" value="Asn/Gln-tRNA_Trfase_suB/E_cat"/>
</dbReference>
<feature type="non-terminal residue" evidence="6">
    <location>
        <position position="1"/>
    </location>
</feature>
<evidence type="ECO:0000256" key="3">
    <source>
        <dbReference type="ARBA" id="ARBA00022840"/>
    </source>
</evidence>
<dbReference type="InterPro" id="IPR014746">
    <property type="entry name" value="Gln_synth/guanido_kin_cat_dom"/>
</dbReference>
<name>A0A3P7M3V0_STRVU</name>
<evidence type="ECO:0000256" key="1">
    <source>
        <dbReference type="ARBA" id="ARBA00022598"/>
    </source>
</evidence>
<keyword evidence="3" id="KW-0067">ATP-binding</keyword>
<dbReference type="GO" id="GO:0050567">
    <property type="term" value="F:glutaminyl-tRNA synthase (glutamine-hydrolyzing) activity"/>
    <property type="evidence" value="ECO:0007669"/>
    <property type="project" value="TreeGrafter"/>
</dbReference>
<organism evidence="6 7">
    <name type="scientific">Strongylus vulgaris</name>
    <name type="common">Blood worm</name>
    <dbReference type="NCBI Taxonomy" id="40348"/>
    <lineage>
        <taxon>Eukaryota</taxon>
        <taxon>Metazoa</taxon>
        <taxon>Ecdysozoa</taxon>
        <taxon>Nematoda</taxon>
        <taxon>Chromadorea</taxon>
        <taxon>Rhabditida</taxon>
        <taxon>Rhabditina</taxon>
        <taxon>Rhabditomorpha</taxon>
        <taxon>Strongyloidea</taxon>
        <taxon>Strongylidae</taxon>
        <taxon>Strongylus</taxon>
    </lineage>
</organism>
<gene>
    <name evidence="6" type="ORF">SVUK_LOCUS20840</name>
</gene>
<dbReference type="PANTHER" id="PTHR11659">
    <property type="entry name" value="GLUTAMYL-TRNA GLN AMIDOTRANSFERASE SUBUNIT B MITOCHONDRIAL AND PROKARYOTIC PET112-RELATED"/>
    <property type="match status" value="1"/>
</dbReference>
<dbReference type="GO" id="GO:0005524">
    <property type="term" value="F:ATP binding"/>
    <property type="evidence" value="ECO:0007669"/>
    <property type="project" value="UniProtKB-KW"/>
</dbReference>
<dbReference type="PANTHER" id="PTHR11659:SF0">
    <property type="entry name" value="GLUTAMYL-TRNA(GLN) AMIDOTRANSFERASE SUBUNIT B, MITOCHONDRIAL"/>
    <property type="match status" value="1"/>
</dbReference>
<sequence length="150" mass="16726">YSEDVQSYSKEIGIIQLQLEQDSGKSIHFGPVSLIDLNRTALVEVVTTPDFSTALEAMCFVQQLRLLLMHHGICKGEMHKGQLRVDANVSLTHLGEKGVRTELDRSRSDASCAQLRVLNLIALLKATWTHIFGKAVENIRALVKFESIHS</sequence>